<dbReference type="InterPro" id="IPR000795">
    <property type="entry name" value="T_Tr_GTP-bd_dom"/>
</dbReference>
<keyword evidence="6 9" id="KW-0496">Mitochondrion</keyword>
<keyword evidence="5 9" id="KW-0648">Protein biosynthesis</keyword>
<evidence type="ECO:0000256" key="8">
    <source>
        <dbReference type="ARBA" id="ARBA00023136"/>
    </source>
</evidence>
<dbReference type="PROSITE" id="PS00301">
    <property type="entry name" value="G_TR_1"/>
    <property type="match status" value="1"/>
</dbReference>
<dbReference type="Pfam" id="PF03144">
    <property type="entry name" value="GTP_EFTU_D2"/>
    <property type="match status" value="1"/>
</dbReference>
<evidence type="ECO:0000256" key="5">
    <source>
        <dbReference type="ARBA" id="ARBA00022917"/>
    </source>
</evidence>
<dbReference type="Proteomes" id="UP000320333">
    <property type="component" value="Unassembled WGS sequence"/>
</dbReference>
<evidence type="ECO:0000313" key="12">
    <source>
        <dbReference type="Proteomes" id="UP000320333"/>
    </source>
</evidence>
<reference evidence="11 12" key="1">
    <citation type="journal article" date="2019" name="Sci. Rep.">
        <title>Comparative genomics of chytrid fungi reveal insights into the obligate biotrophic and pathogenic lifestyle of Synchytrium endobioticum.</title>
        <authorList>
            <person name="van de Vossenberg B.T.L.H."/>
            <person name="Warris S."/>
            <person name="Nguyen H.D.T."/>
            <person name="van Gent-Pelzer M.P.E."/>
            <person name="Joly D.L."/>
            <person name="van de Geest H.C."/>
            <person name="Bonants P.J.M."/>
            <person name="Smith D.S."/>
            <person name="Levesque C.A."/>
            <person name="van der Lee T.A.J."/>
        </authorList>
    </citation>
    <scope>NUCLEOTIDE SEQUENCE [LARGE SCALE GENOMIC DNA]</scope>
    <source>
        <strain evidence="11 12">CBS 675.73</strain>
    </source>
</reference>
<comment type="function">
    <text evidence="9">Promotes mitochondrial protein synthesis. May act as a fidelity factor of the translation reaction, by catalyzing a one-codon backward translocation of tRNAs on improperly translocated ribosomes. Binds to mitochondrial ribosomes in a GTP-dependent manner.</text>
</comment>
<dbReference type="OrthoDB" id="1074at2759"/>
<sequence length="679" mass="74615">MRISLTALSCCKTPRRNPRLLFTRHSSSTSADTEAAIAADPIAHFASFTPDRIRNFSIIAHIDHGKSTLADRLLELTGTITSDKDKPRILDKLKVEKERGITVKAQTASMFYTHPQTNKTYLLNLIDTPGHVDFSYEVSRSLSACQGTILLVDASQGIQAQTVANFFLAFSEGLEVVPVLNKVDLPGSNPEKVLNQIAATFELDTSPENVLHVSAKTGLGVPAVLSKVVEAIPPPSNLGSANSDFKALLFDTWYDSYVGVVCLIAVHSGTLKKGQRITSYHTKNTYEVTQLGIMHPEQTPTPSLTAGQVGFLHLGMKTTRDAQIGDTFYSPTAAEVPTPFPGFKPAKSVVFAGAYPMDASEFPKMQDAIDRLTLNDASVAVSRETSNALGQGFRLGFLGTLHMDVFRQRLEEEHDSTVINTAPTVSYQVSYVDERKVVGLEAGGYEGRKVKWVRNPAEFPEPDDLSNVQGFYEPMVIGTLICPLEYVGGLMELCGSHRGEQMEYTVMDETRVLLKYKLPMAEILTDFYDQLKSRTQGYATFDYEECGYTPADLVKVNLLLNGKPVDALATIVHRSRSTPIAKEWVKRLKNVMDRQLIEIVIQASINGKVVSRETISALRKDVTAKLYGGDITRKMKLLEKQKAGKKRMKSVAGGIQLPQEAFLSLINGGDEGGKQKGKK</sequence>
<dbReference type="SUPFAM" id="SSF52540">
    <property type="entry name" value="P-loop containing nucleoside triphosphate hydrolases"/>
    <property type="match status" value="1"/>
</dbReference>
<dbReference type="SUPFAM" id="SSF50447">
    <property type="entry name" value="Translation proteins"/>
    <property type="match status" value="1"/>
</dbReference>
<comment type="catalytic activity">
    <reaction evidence="9">
        <text>GTP + H2O = GDP + phosphate + H(+)</text>
        <dbReference type="Rhea" id="RHEA:19669"/>
        <dbReference type="ChEBI" id="CHEBI:15377"/>
        <dbReference type="ChEBI" id="CHEBI:15378"/>
        <dbReference type="ChEBI" id="CHEBI:37565"/>
        <dbReference type="ChEBI" id="CHEBI:43474"/>
        <dbReference type="ChEBI" id="CHEBI:58189"/>
        <dbReference type="EC" id="3.6.5.n1"/>
    </reaction>
</comment>
<dbReference type="CDD" id="cd03699">
    <property type="entry name" value="EF4_II"/>
    <property type="match status" value="1"/>
</dbReference>
<evidence type="ECO:0000256" key="2">
    <source>
        <dbReference type="ARBA" id="ARBA00022741"/>
    </source>
</evidence>
<evidence type="ECO:0000256" key="3">
    <source>
        <dbReference type="ARBA" id="ARBA00022792"/>
    </source>
</evidence>
<dbReference type="NCBIfam" id="TIGR01393">
    <property type="entry name" value="lepA"/>
    <property type="match status" value="1"/>
</dbReference>
<keyword evidence="3 9" id="KW-0999">Mitochondrion inner membrane</keyword>
<feature type="binding site" evidence="9">
    <location>
        <begin position="60"/>
        <end position="67"/>
    </location>
    <ligand>
        <name>GTP</name>
        <dbReference type="ChEBI" id="CHEBI:37565"/>
    </ligand>
</feature>
<evidence type="ECO:0000256" key="7">
    <source>
        <dbReference type="ARBA" id="ARBA00023134"/>
    </source>
</evidence>
<dbReference type="HAMAP" id="MF_00071">
    <property type="entry name" value="LepA"/>
    <property type="match status" value="1"/>
</dbReference>
<comment type="similarity">
    <text evidence="9">Belongs to the GTP-binding elongation factor family. LepA subfamily.</text>
</comment>
<dbReference type="Pfam" id="PF00679">
    <property type="entry name" value="EFG_C"/>
    <property type="match status" value="1"/>
</dbReference>
<dbReference type="InterPro" id="IPR009000">
    <property type="entry name" value="Transl_B-barrel_sf"/>
</dbReference>
<keyword evidence="8 9" id="KW-0472">Membrane</keyword>
<name>A0A507D6F9_9FUNG</name>
<dbReference type="Gene3D" id="3.30.70.870">
    <property type="entry name" value="Elongation Factor G (Translational Gtpase), domain 3"/>
    <property type="match status" value="1"/>
</dbReference>
<feature type="binding site" evidence="9">
    <location>
        <begin position="181"/>
        <end position="184"/>
    </location>
    <ligand>
        <name>GTP</name>
        <dbReference type="ChEBI" id="CHEBI:37565"/>
    </ligand>
</feature>
<dbReference type="FunFam" id="3.30.70.870:FF:000004">
    <property type="entry name" value="Translation factor GUF1, mitochondrial"/>
    <property type="match status" value="1"/>
</dbReference>
<dbReference type="PROSITE" id="PS51722">
    <property type="entry name" value="G_TR_2"/>
    <property type="match status" value="1"/>
</dbReference>
<dbReference type="Gene3D" id="2.40.30.10">
    <property type="entry name" value="Translation factors"/>
    <property type="match status" value="1"/>
</dbReference>
<dbReference type="GO" id="GO:0005525">
    <property type="term" value="F:GTP binding"/>
    <property type="evidence" value="ECO:0007669"/>
    <property type="project" value="UniProtKB-UniRule"/>
</dbReference>
<dbReference type="GO" id="GO:0005759">
    <property type="term" value="C:mitochondrial matrix"/>
    <property type="evidence" value="ECO:0007669"/>
    <property type="project" value="UniProtKB-UniRule"/>
</dbReference>
<evidence type="ECO:0000256" key="6">
    <source>
        <dbReference type="ARBA" id="ARBA00023128"/>
    </source>
</evidence>
<dbReference type="CDD" id="cd03709">
    <property type="entry name" value="lepA_C"/>
    <property type="match status" value="1"/>
</dbReference>
<dbReference type="InterPro" id="IPR000640">
    <property type="entry name" value="EFG_V-like"/>
</dbReference>
<dbReference type="FunFam" id="2.40.30.10:FF:000015">
    <property type="entry name" value="Translation factor GUF1, mitochondrial"/>
    <property type="match status" value="1"/>
</dbReference>
<dbReference type="GO" id="GO:0003924">
    <property type="term" value="F:GTPase activity"/>
    <property type="evidence" value="ECO:0007669"/>
    <property type="project" value="UniProtKB-UniRule"/>
</dbReference>
<keyword evidence="7 9" id="KW-0342">GTP-binding</keyword>
<dbReference type="Pfam" id="PF06421">
    <property type="entry name" value="LepA_C"/>
    <property type="match status" value="1"/>
</dbReference>
<keyword evidence="12" id="KW-1185">Reference proteome</keyword>
<evidence type="ECO:0000259" key="10">
    <source>
        <dbReference type="PROSITE" id="PS51722"/>
    </source>
</evidence>
<dbReference type="GO" id="GO:0097177">
    <property type="term" value="F:mitochondrial ribosome binding"/>
    <property type="evidence" value="ECO:0007669"/>
    <property type="project" value="TreeGrafter"/>
</dbReference>
<dbReference type="InterPro" id="IPR006297">
    <property type="entry name" value="EF-4"/>
</dbReference>
<feature type="domain" description="Tr-type G" evidence="10">
    <location>
        <begin position="51"/>
        <end position="236"/>
    </location>
</feature>
<evidence type="ECO:0000256" key="1">
    <source>
        <dbReference type="ARBA" id="ARBA00005454"/>
    </source>
</evidence>
<dbReference type="CDD" id="cd01890">
    <property type="entry name" value="LepA"/>
    <property type="match status" value="1"/>
</dbReference>
<dbReference type="InterPro" id="IPR004161">
    <property type="entry name" value="EFTu-like_2"/>
</dbReference>
<dbReference type="PANTHER" id="PTHR43512:SF7">
    <property type="entry name" value="TRANSLATION FACTOR GUF1, MITOCHONDRIAL"/>
    <property type="match status" value="1"/>
</dbReference>
<dbReference type="InterPro" id="IPR038363">
    <property type="entry name" value="LepA_C_sf"/>
</dbReference>
<dbReference type="Gene3D" id="3.40.50.300">
    <property type="entry name" value="P-loop containing nucleotide triphosphate hydrolases"/>
    <property type="match status" value="1"/>
</dbReference>
<dbReference type="GO" id="GO:0045727">
    <property type="term" value="P:positive regulation of translation"/>
    <property type="evidence" value="ECO:0007669"/>
    <property type="project" value="UniProtKB-UniRule"/>
</dbReference>
<dbReference type="CDD" id="cd16260">
    <property type="entry name" value="EF4_III"/>
    <property type="match status" value="1"/>
</dbReference>
<dbReference type="NCBIfam" id="TIGR00231">
    <property type="entry name" value="small_GTP"/>
    <property type="match status" value="1"/>
</dbReference>
<comment type="subcellular location">
    <subcellularLocation>
        <location evidence="9">Mitochondrion inner membrane</location>
        <topology evidence="9">Peripheral membrane protein</topology>
        <orientation evidence="9">Matrix side</orientation>
    </subcellularLocation>
</comment>
<dbReference type="FunFam" id="3.30.70.240:FF:000007">
    <property type="entry name" value="Translation factor GUF1, mitochondrial"/>
    <property type="match status" value="1"/>
</dbReference>
<dbReference type="SUPFAM" id="SSF54980">
    <property type="entry name" value="EF-G C-terminal domain-like"/>
    <property type="match status" value="2"/>
</dbReference>
<dbReference type="FunFam" id="3.30.70.2570:FF:000001">
    <property type="entry name" value="Translation factor GUF1, mitochondrial"/>
    <property type="match status" value="1"/>
</dbReference>
<dbReference type="GO" id="GO:0005743">
    <property type="term" value="C:mitochondrial inner membrane"/>
    <property type="evidence" value="ECO:0007669"/>
    <property type="project" value="UniProtKB-SubCell"/>
</dbReference>
<dbReference type="InterPro" id="IPR005225">
    <property type="entry name" value="Small_GTP-bd"/>
</dbReference>
<proteinExistence type="inferred from homology"/>
<comment type="caution">
    <text evidence="11">The sequence shown here is derived from an EMBL/GenBank/DDBJ whole genome shotgun (WGS) entry which is preliminary data.</text>
</comment>
<dbReference type="Pfam" id="PF00009">
    <property type="entry name" value="GTP_EFTU"/>
    <property type="match status" value="1"/>
</dbReference>
<evidence type="ECO:0000256" key="9">
    <source>
        <dbReference type="HAMAP-Rule" id="MF_03137"/>
    </source>
</evidence>
<feature type="binding site" evidence="9">
    <location>
        <begin position="127"/>
        <end position="131"/>
    </location>
    <ligand>
        <name>GTP</name>
        <dbReference type="ChEBI" id="CHEBI:37565"/>
    </ligand>
</feature>
<accession>A0A507D6F9</accession>
<comment type="similarity">
    <text evidence="1">Belongs to the TRAFAC class translation factor GTPase superfamily. Classic translation factor GTPase family. LepA subfamily.</text>
</comment>
<keyword evidence="4 9" id="KW-0378">Hydrolase</keyword>
<dbReference type="FunFam" id="3.40.50.300:FF:000078">
    <property type="entry name" value="Elongation factor 4"/>
    <property type="match status" value="1"/>
</dbReference>
<dbReference type="Gene3D" id="3.30.70.240">
    <property type="match status" value="1"/>
</dbReference>
<organism evidence="11 12">
    <name type="scientific">Chytriomyces confervae</name>
    <dbReference type="NCBI Taxonomy" id="246404"/>
    <lineage>
        <taxon>Eukaryota</taxon>
        <taxon>Fungi</taxon>
        <taxon>Fungi incertae sedis</taxon>
        <taxon>Chytridiomycota</taxon>
        <taxon>Chytridiomycota incertae sedis</taxon>
        <taxon>Chytridiomycetes</taxon>
        <taxon>Chytridiales</taxon>
        <taxon>Chytriomycetaceae</taxon>
        <taxon>Chytriomyces</taxon>
    </lineage>
</organism>
<dbReference type="PRINTS" id="PR00315">
    <property type="entry name" value="ELONGATNFCT"/>
</dbReference>
<evidence type="ECO:0000313" key="11">
    <source>
        <dbReference type="EMBL" id="TPX46828.1"/>
    </source>
</evidence>
<evidence type="ECO:0000256" key="4">
    <source>
        <dbReference type="ARBA" id="ARBA00022801"/>
    </source>
</evidence>
<dbReference type="InterPro" id="IPR013842">
    <property type="entry name" value="LepA_CTD"/>
</dbReference>
<dbReference type="AlphaFoldDB" id="A0A507D6F9"/>
<gene>
    <name evidence="11" type="ORF">CcCBS67573_g10293</name>
</gene>
<dbReference type="InterPro" id="IPR035654">
    <property type="entry name" value="LepA_IV"/>
</dbReference>
<dbReference type="EMBL" id="QEAP01001343">
    <property type="protein sequence ID" value="TPX46828.1"/>
    <property type="molecule type" value="Genomic_DNA"/>
</dbReference>
<keyword evidence="2 9" id="KW-0547">Nucleotide-binding</keyword>
<dbReference type="GO" id="GO:0006412">
    <property type="term" value="P:translation"/>
    <property type="evidence" value="ECO:0007669"/>
    <property type="project" value="UniProtKB-KW"/>
</dbReference>
<dbReference type="STRING" id="246404.A0A507D6F9"/>
<protein>
    <recommendedName>
        <fullName evidence="10">Tr-type G domain-containing protein</fullName>
    </recommendedName>
</protein>
<dbReference type="InterPro" id="IPR031157">
    <property type="entry name" value="G_TR_CS"/>
</dbReference>
<dbReference type="InterPro" id="IPR027417">
    <property type="entry name" value="P-loop_NTPase"/>
</dbReference>
<dbReference type="Gene3D" id="3.30.70.2570">
    <property type="entry name" value="Elongation factor 4, C-terminal domain"/>
    <property type="match status" value="1"/>
</dbReference>
<dbReference type="InterPro" id="IPR035647">
    <property type="entry name" value="EFG_III/V"/>
</dbReference>
<dbReference type="PANTHER" id="PTHR43512">
    <property type="entry name" value="TRANSLATION FACTOR GUF1-RELATED"/>
    <property type="match status" value="1"/>
</dbReference>